<sequence>MDDPDITMEEYIRLEEEKARIHGRTFNWQTATFEKVKNYKDEDDCFINFETEFPAIVFDNSLTTLQSEPTVYPPNENKIDFIISLDESDDEDYTHIKWDAPYQSTFNVLAKEVYKDPSVCRTVVDQFPTPREMLRVESLSKDQLTTKMSAKGKDRKKKIKSLTKSLDNMNAKVACLSADLNRATILEAKRDKDILRLKATPPKFTSFFWGQLQSLVQKFLASDEFSRVQGKLLSLAASARFEKGKACRSFPLVAQTDYAFLNKISEYDAEPIYVILQLEPEKLARLANVPTSKDASVSPPVPKKSTVTLASKSLDLPSNVAHAPSVAASEHNEELINAEVNGVDPMVTNDVAPAEPNNVFLQVLRKVLCVVPRKRAFYLYQLGFATRHNRGALSWYNLSVTCLFKDSGPSQGLYLCLICPLIPLHYDTTNNSGPGSLGLNKVITFEVLCRSKQIEPMVTLFRVFQTLCKQGDWFSFAKRHSPFSICIDDNLSCMKHWKSGFFLIDQRAIPDAMVWRHPDIAIDDPRPAVGSFNMADVRRLSAHVIKMNDMPEGVLVLFGMSRDWKNRFCDLVLRGVDGNVMGIHDFLCLFEWTGAKVQEEPYLDVRLTLQRLPFYCTPSVTAKTYSEGSFRDFDNESGGDEDACVEILLVTALFSAAVIPPSGNQGWSSAAPTEGSNTLGKCVMVDDVDVFGDAIHTNFFPFSAGPYYATYPEGGVARNCEFTREEEIVHVESLFNDQVAANMSVLHCMMMSHGGELFARYHRLNQSHHEYVLSADSRLKGYEEKVASLTGLELQVSTLKKQVSGLNDKLDTSNASFAKSKAKGKEKKNIKSLTKSLDNLHYEGLVWKFLASDEFSRVQRELLSLAASAGFEHGLSMHQTKDEFVVVLKKMVNFMLGAHDRLAEASPLLEPEKLVRPANVPIPRDTRVSSPIAKELTVTLVFESLELSANVNFTASVVASKHNEEMVNAEVDGSNPKMSDDTTVVKPYHAFEQGISVALDDVTELVEWTRVDPNLLNDFNMSTNGNSNNQPPPEGGDLPVLDLRTMEELCQPTLNGRGGPTAPIAIQATNFGLKNDMIQQVQNSCQFHGLPGDDANKHLDKFLHVTQSIKVNRVTDDALRLYLFPHSLTHHATAWFYRLPRNSITTFEQMPKMFLGKDFPPSMVTKLRNEITNFRQRPDESLFESWERYKLLIDRCPNHNMLPVTQIDTFYNGLTLRHRDTINATAGGTFIKRSKSSSSIISSSDLEIVALKAEMADINKKLMKPSFAKLRTYMLREPIIKVVILTNLKNMIGQFMKMNIASSLDSRTLPSNTITNPKEDLKGITTRSGIAYKGPTIPTTSSPPKVVECKTEVTKDTVPPTNNRSTKDVQPLVVQIETQPNLKPSIPYPPRLNDQKLREKANDQMEKFFQIFQDLNFNISLVDALILMPKFASTIKSLLTNKEKLFELARTPLNEHCSAILLKKLSEKLGDPGTFLIPCDFSRMDDCLALADLGANINLMPLSVWNKLSLPELSPTCTTLELADRSISRPVGVAEDVSVKVGKFHFLTDFVVVDFDADPRVPLILERSFLKTGRALIDVYERELTLRVGNKVVTFNLDQTSRYFANYDAQSIKQIDVIGVAFELKDLPPHLEYEFLEGDDTLPDIIAKDLKDEEKTSLIKVLKSHKQALAWQLSDIKGINPKFCTHKILIEDDFKPAVQHQRRVNPKIHEVIKKEVLKLLDAGLIYPISNSPLEAVDILKACHNRSTGGHHGPNYTAKKGKISQRDEMPQNALQVCEIFDVWGIDFMGSFPSSRGNKFGTPRAIISDRSTYFFNDQFAKVTLKYDVTHHLATAYHPQTSGQVEVSNRGLKRILKRTVGEKRASWLDQLDDALWAFRTVFKTPIGCTPYKLVHGKACHLPIKLKHKAYWALKHVNFDLLTRGDHQKVQLNKLNKLHDQAYENSLIYKEKTKRIHDSKIKDRVFNVGDRVLLFNSRLKIFSSKLKTH</sequence>
<dbReference type="InterPro" id="IPR005162">
    <property type="entry name" value="Retrotrans_gag_dom"/>
</dbReference>
<dbReference type="PROSITE" id="PS50994">
    <property type="entry name" value="INTEGRASE"/>
    <property type="match status" value="1"/>
</dbReference>
<dbReference type="Gene3D" id="3.30.420.10">
    <property type="entry name" value="Ribonuclease H-like superfamily/Ribonuclease H"/>
    <property type="match status" value="1"/>
</dbReference>
<dbReference type="PANTHER" id="PTHR33067:SF9">
    <property type="entry name" value="RNA-DIRECTED DNA POLYMERASE"/>
    <property type="match status" value="1"/>
</dbReference>
<dbReference type="SUPFAM" id="SSF56672">
    <property type="entry name" value="DNA/RNA polymerases"/>
    <property type="match status" value="1"/>
</dbReference>
<dbReference type="InterPro" id="IPR036397">
    <property type="entry name" value="RNaseH_sf"/>
</dbReference>
<accession>A0A6L2N1H1</accession>
<gene>
    <name evidence="3" type="ORF">Tci_051911</name>
</gene>
<feature type="region of interest" description="Disordered" evidence="1">
    <location>
        <begin position="1332"/>
        <end position="1367"/>
    </location>
</feature>
<feature type="domain" description="Integrase catalytic" evidence="2">
    <location>
        <begin position="1799"/>
        <end position="1895"/>
    </location>
</feature>
<dbReference type="EMBL" id="BKCJ010007977">
    <property type="protein sequence ID" value="GEU79933.1"/>
    <property type="molecule type" value="Genomic_DNA"/>
</dbReference>
<dbReference type="InterPro" id="IPR021109">
    <property type="entry name" value="Peptidase_aspartic_dom_sf"/>
</dbReference>
<dbReference type="GO" id="GO:0003964">
    <property type="term" value="F:RNA-directed DNA polymerase activity"/>
    <property type="evidence" value="ECO:0007669"/>
    <property type="project" value="UniProtKB-KW"/>
</dbReference>
<evidence type="ECO:0000259" key="2">
    <source>
        <dbReference type="PROSITE" id="PS50994"/>
    </source>
</evidence>
<dbReference type="Gene3D" id="3.10.10.10">
    <property type="entry name" value="HIV Type 1 Reverse Transcriptase, subunit A, domain 1"/>
    <property type="match status" value="1"/>
</dbReference>
<organism evidence="3">
    <name type="scientific">Tanacetum cinerariifolium</name>
    <name type="common">Dalmatian daisy</name>
    <name type="synonym">Chrysanthemum cinerariifolium</name>
    <dbReference type="NCBI Taxonomy" id="118510"/>
    <lineage>
        <taxon>Eukaryota</taxon>
        <taxon>Viridiplantae</taxon>
        <taxon>Streptophyta</taxon>
        <taxon>Embryophyta</taxon>
        <taxon>Tracheophyta</taxon>
        <taxon>Spermatophyta</taxon>
        <taxon>Magnoliopsida</taxon>
        <taxon>eudicotyledons</taxon>
        <taxon>Gunneridae</taxon>
        <taxon>Pentapetalae</taxon>
        <taxon>asterids</taxon>
        <taxon>campanulids</taxon>
        <taxon>Asterales</taxon>
        <taxon>Asteraceae</taxon>
        <taxon>Asteroideae</taxon>
        <taxon>Anthemideae</taxon>
        <taxon>Anthemidinae</taxon>
        <taxon>Tanacetum</taxon>
    </lineage>
</organism>
<reference evidence="3" key="1">
    <citation type="journal article" date="2019" name="Sci. Rep.">
        <title>Draft genome of Tanacetum cinerariifolium, the natural source of mosquito coil.</title>
        <authorList>
            <person name="Yamashiro T."/>
            <person name="Shiraishi A."/>
            <person name="Satake H."/>
            <person name="Nakayama K."/>
        </authorList>
    </citation>
    <scope>NUCLEOTIDE SEQUENCE</scope>
</reference>
<dbReference type="Pfam" id="PF03732">
    <property type="entry name" value="Retrotrans_gag"/>
    <property type="match status" value="1"/>
</dbReference>
<dbReference type="Gene3D" id="2.40.70.10">
    <property type="entry name" value="Acid Proteases"/>
    <property type="match status" value="1"/>
</dbReference>
<dbReference type="InterPro" id="IPR012337">
    <property type="entry name" value="RNaseH-like_sf"/>
</dbReference>
<proteinExistence type="predicted"/>
<dbReference type="GO" id="GO:0003676">
    <property type="term" value="F:nucleic acid binding"/>
    <property type="evidence" value="ECO:0007669"/>
    <property type="project" value="InterPro"/>
</dbReference>
<dbReference type="InterPro" id="IPR043502">
    <property type="entry name" value="DNA/RNA_pol_sf"/>
</dbReference>
<keyword evidence="3" id="KW-0695">RNA-directed DNA polymerase</keyword>
<dbReference type="CDD" id="cd00303">
    <property type="entry name" value="retropepsin_like"/>
    <property type="match status" value="1"/>
</dbReference>
<comment type="caution">
    <text evidence="3">The sequence shown here is derived from an EMBL/GenBank/DDBJ whole genome shotgun (WGS) entry which is preliminary data.</text>
</comment>
<protein>
    <submittedName>
        <fullName evidence="3">Reverse transcriptase domain-containing protein</fullName>
    </submittedName>
</protein>
<keyword evidence="3" id="KW-0548">Nucleotidyltransferase</keyword>
<dbReference type="InterPro" id="IPR001584">
    <property type="entry name" value="Integrase_cat-core"/>
</dbReference>
<evidence type="ECO:0000256" key="1">
    <source>
        <dbReference type="SAM" id="MobiDB-lite"/>
    </source>
</evidence>
<keyword evidence="3" id="KW-0808">Transferase</keyword>
<dbReference type="PANTHER" id="PTHR33067">
    <property type="entry name" value="RNA-DIRECTED DNA POLYMERASE-RELATED"/>
    <property type="match status" value="1"/>
</dbReference>
<name>A0A6L2N1H1_TANCI</name>
<dbReference type="SUPFAM" id="SSF53098">
    <property type="entry name" value="Ribonuclease H-like"/>
    <property type="match status" value="1"/>
</dbReference>
<evidence type="ECO:0000313" key="3">
    <source>
        <dbReference type="EMBL" id="GEU79933.1"/>
    </source>
</evidence>
<dbReference type="GO" id="GO:0015074">
    <property type="term" value="P:DNA integration"/>
    <property type="evidence" value="ECO:0007669"/>
    <property type="project" value="InterPro"/>
</dbReference>